<keyword evidence="3" id="KW-1185">Reference proteome</keyword>
<proteinExistence type="predicted"/>
<dbReference type="OrthoDB" id="2507795at2759"/>
<evidence type="ECO:0000313" key="2">
    <source>
        <dbReference type="EMBL" id="PWN21890.1"/>
    </source>
</evidence>
<dbReference type="Pfam" id="PF10336">
    <property type="entry name" value="DUF2420"/>
    <property type="match status" value="1"/>
</dbReference>
<accession>A0A316U9I1</accession>
<feature type="region of interest" description="Disordered" evidence="1">
    <location>
        <begin position="1"/>
        <end position="23"/>
    </location>
</feature>
<dbReference type="STRING" id="1684307.A0A316U9I1"/>
<feature type="compositionally biased region" description="Acidic residues" evidence="1">
    <location>
        <begin position="581"/>
        <end position="595"/>
    </location>
</feature>
<feature type="compositionally biased region" description="Acidic residues" evidence="1">
    <location>
        <begin position="669"/>
        <end position="679"/>
    </location>
</feature>
<feature type="compositionally biased region" description="Acidic residues" evidence="1">
    <location>
        <begin position="641"/>
        <end position="659"/>
    </location>
</feature>
<organism evidence="2 3">
    <name type="scientific">Pseudomicrostroma glucosiphilum</name>
    <dbReference type="NCBI Taxonomy" id="1684307"/>
    <lineage>
        <taxon>Eukaryota</taxon>
        <taxon>Fungi</taxon>
        <taxon>Dikarya</taxon>
        <taxon>Basidiomycota</taxon>
        <taxon>Ustilaginomycotina</taxon>
        <taxon>Exobasidiomycetes</taxon>
        <taxon>Microstromatales</taxon>
        <taxon>Microstromatales incertae sedis</taxon>
        <taxon>Pseudomicrostroma</taxon>
    </lineage>
</organism>
<reference evidence="2 3" key="1">
    <citation type="journal article" date="2018" name="Mol. Biol. Evol.">
        <title>Broad Genomic Sampling Reveals a Smut Pathogenic Ancestry of the Fungal Clade Ustilaginomycotina.</title>
        <authorList>
            <person name="Kijpornyongpan T."/>
            <person name="Mondo S.J."/>
            <person name="Barry K."/>
            <person name="Sandor L."/>
            <person name="Lee J."/>
            <person name="Lipzen A."/>
            <person name="Pangilinan J."/>
            <person name="LaButti K."/>
            <person name="Hainaut M."/>
            <person name="Henrissat B."/>
            <person name="Grigoriev I.V."/>
            <person name="Spatafora J.W."/>
            <person name="Aime M.C."/>
        </authorList>
    </citation>
    <scope>NUCLEOTIDE SEQUENCE [LARGE SCALE GENOMIC DNA]</scope>
    <source>
        <strain evidence="2 3">MCA 4718</strain>
    </source>
</reference>
<feature type="compositionally biased region" description="Acidic residues" evidence="1">
    <location>
        <begin position="269"/>
        <end position="279"/>
    </location>
</feature>
<sequence>METLVASDDYAAGGTIPFHGDDADAIANANDAEMNAEYEQPGWEHEERMEEEGEQEGDSNSVLKPTDAFPPVVGESEEVMEYDQDASGDAAEEADEDGDIDIGEVDESADVVIADEEEQVDQEGQDDSAYEQGAEIVQEVVLDDEQEEQQHGDAPEATELASDNPPVLAAVAESEAAKLGTSQEGDHSGEPSLSGPTVGAATDSSADVPTDAPNVDSESVVAHEQATSESTVREPSPSSGQQHESNANADSSGAEGAAKNADVGGAEQAADEVEDDDQAGDASSSESWDAGEEEDEVAIEPIRLSFQDQSFAIFSADPESTSYLAWDDETDTLKTVPAPRLAVDEDVFWSPLETLFNALRVKDALGEFLEGESGSELVMTFPELELTVREDNVYAREISLTHLIRLHHQLGLRDSMHIRISEDSRFISQYNLLAQQIAQAQKQGAEDTSGEEVGAPEAEEAVASASTLPLTAESDGVMGEGGAAQDERVGALKNADAAHEEVEEASATVAAEVKPTATEEAADIDGESGGADLNTAKNGAVDGLAAQDAEAVQKSGAQQGEASATSTYEEHGSETVREADGAAEEIIEYQEEGDEQLSAHLADQEEGYVDETQEAEAEGADDQETDNVAEHPDADQWQIVEGEEEEADDENIDAPEEEATAAADVGTADYEEQLQEESGETTAGSTNGDKTESSSNPRPGTLA</sequence>
<dbReference type="RefSeq" id="XP_025349050.1">
    <property type="nucleotide sequence ID" value="XM_025489409.1"/>
</dbReference>
<dbReference type="EMBL" id="KZ819324">
    <property type="protein sequence ID" value="PWN21890.1"/>
    <property type="molecule type" value="Genomic_DNA"/>
</dbReference>
<feature type="compositionally biased region" description="Basic and acidic residues" evidence="1">
    <location>
        <begin position="568"/>
        <end position="580"/>
    </location>
</feature>
<dbReference type="InterPro" id="IPR018822">
    <property type="entry name" value="UPF0646"/>
</dbReference>
<evidence type="ECO:0000256" key="1">
    <source>
        <dbReference type="SAM" id="MobiDB-lite"/>
    </source>
</evidence>
<dbReference type="Proteomes" id="UP000245942">
    <property type="component" value="Unassembled WGS sequence"/>
</dbReference>
<protein>
    <submittedName>
        <fullName evidence="2">Uncharacterized protein</fullName>
    </submittedName>
</protein>
<evidence type="ECO:0000313" key="3">
    <source>
        <dbReference type="Proteomes" id="UP000245942"/>
    </source>
</evidence>
<feature type="region of interest" description="Disordered" evidence="1">
    <location>
        <begin position="37"/>
        <end position="295"/>
    </location>
</feature>
<feature type="compositionally biased region" description="Polar residues" evidence="1">
    <location>
        <begin position="555"/>
        <end position="567"/>
    </location>
</feature>
<feature type="compositionally biased region" description="Acidic residues" evidence="1">
    <location>
        <begin position="75"/>
        <end position="129"/>
    </location>
</feature>
<feature type="region of interest" description="Disordered" evidence="1">
    <location>
        <begin position="505"/>
        <end position="703"/>
    </location>
</feature>
<name>A0A316U9I1_9BASI</name>
<dbReference type="GeneID" id="37011143"/>
<feature type="compositionally biased region" description="Polar residues" evidence="1">
    <location>
        <begin position="680"/>
        <end position="703"/>
    </location>
</feature>
<feature type="region of interest" description="Disordered" evidence="1">
    <location>
        <begin position="441"/>
        <end position="464"/>
    </location>
</feature>
<feature type="compositionally biased region" description="Polar residues" evidence="1">
    <location>
        <begin position="236"/>
        <end position="251"/>
    </location>
</feature>
<feature type="compositionally biased region" description="Acidic residues" evidence="1">
    <location>
        <begin position="604"/>
        <end position="627"/>
    </location>
</feature>
<gene>
    <name evidence="2" type="ORF">BCV69DRAFT_158620</name>
</gene>
<dbReference type="AlphaFoldDB" id="A0A316U9I1"/>
<feature type="compositionally biased region" description="Low complexity" evidence="1">
    <location>
        <begin position="451"/>
        <end position="464"/>
    </location>
</feature>